<dbReference type="InterPro" id="IPR015421">
    <property type="entry name" value="PyrdxlP-dep_Trfase_major"/>
</dbReference>
<dbReference type="EC" id="4.4.1.13" evidence="2"/>
<dbReference type="Gene3D" id="3.90.1150.10">
    <property type="entry name" value="Aspartate Aminotransferase, domain 1"/>
    <property type="match status" value="1"/>
</dbReference>
<name>A0ABT9Y712_9FIRM</name>
<reference evidence="7 8" key="1">
    <citation type="submission" date="2023-07" db="EMBL/GenBank/DDBJ databases">
        <title>Genomic Encyclopedia of Type Strains, Phase IV (KMG-IV): sequencing the most valuable type-strain genomes for metagenomic binning, comparative biology and taxonomic classification.</title>
        <authorList>
            <person name="Goeker M."/>
        </authorList>
    </citation>
    <scope>NUCLEOTIDE SEQUENCE [LARGE SCALE GENOMIC DNA]</scope>
    <source>
        <strain evidence="7 8">DSM 16980</strain>
    </source>
</reference>
<dbReference type="CDD" id="cd00609">
    <property type="entry name" value="AAT_like"/>
    <property type="match status" value="1"/>
</dbReference>
<evidence type="ECO:0000256" key="5">
    <source>
        <dbReference type="ARBA" id="ARBA00037974"/>
    </source>
</evidence>
<evidence type="ECO:0000313" key="7">
    <source>
        <dbReference type="EMBL" id="MDQ0203603.1"/>
    </source>
</evidence>
<organism evidence="7 8">
    <name type="scientific">Pectinatus haikarae</name>
    <dbReference type="NCBI Taxonomy" id="349096"/>
    <lineage>
        <taxon>Bacteria</taxon>
        <taxon>Bacillati</taxon>
        <taxon>Bacillota</taxon>
        <taxon>Negativicutes</taxon>
        <taxon>Selenomonadales</taxon>
        <taxon>Selenomonadaceae</taxon>
        <taxon>Pectinatus</taxon>
    </lineage>
</organism>
<dbReference type="NCBIfam" id="TIGR04350">
    <property type="entry name" value="C_S_lyase_PatB"/>
    <property type="match status" value="1"/>
</dbReference>
<evidence type="ECO:0000256" key="2">
    <source>
        <dbReference type="ARBA" id="ARBA00012224"/>
    </source>
</evidence>
<dbReference type="Proteomes" id="UP001239167">
    <property type="component" value="Unassembled WGS sequence"/>
</dbReference>
<evidence type="ECO:0000259" key="6">
    <source>
        <dbReference type="Pfam" id="PF00155"/>
    </source>
</evidence>
<gene>
    <name evidence="7" type="ORF">J2S01_001319</name>
</gene>
<dbReference type="EMBL" id="JAUSUE010000007">
    <property type="protein sequence ID" value="MDQ0203603.1"/>
    <property type="molecule type" value="Genomic_DNA"/>
</dbReference>
<dbReference type="PANTHER" id="PTHR43525">
    <property type="entry name" value="PROTEIN MALY"/>
    <property type="match status" value="1"/>
</dbReference>
<proteinExistence type="inferred from homology"/>
<dbReference type="PANTHER" id="PTHR43525:SF1">
    <property type="entry name" value="PROTEIN MALY"/>
    <property type="match status" value="1"/>
</dbReference>
<accession>A0ABT9Y712</accession>
<keyword evidence="4 7" id="KW-0456">Lyase</keyword>
<protein>
    <recommendedName>
        <fullName evidence="2">cysteine-S-conjugate beta-lyase</fullName>
        <ecNumber evidence="2">4.4.1.13</ecNumber>
    </recommendedName>
</protein>
<dbReference type="Gene3D" id="3.40.640.10">
    <property type="entry name" value="Type I PLP-dependent aspartate aminotransferase-like (Major domain)"/>
    <property type="match status" value="1"/>
</dbReference>
<evidence type="ECO:0000313" key="8">
    <source>
        <dbReference type="Proteomes" id="UP001239167"/>
    </source>
</evidence>
<dbReference type="InterPro" id="IPR015422">
    <property type="entry name" value="PyrdxlP-dep_Trfase_small"/>
</dbReference>
<dbReference type="RefSeq" id="WP_307223673.1">
    <property type="nucleotide sequence ID" value="NZ_CP116940.1"/>
</dbReference>
<evidence type="ECO:0000256" key="3">
    <source>
        <dbReference type="ARBA" id="ARBA00022898"/>
    </source>
</evidence>
<dbReference type="InterPro" id="IPR051798">
    <property type="entry name" value="Class-II_PLP-Dep_Aminotrans"/>
</dbReference>
<dbReference type="InterPro" id="IPR027619">
    <property type="entry name" value="C-S_lyase_PatB-like"/>
</dbReference>
<keyword evidence="8" id="KW-1185">Reference proteome</keyword>
<evidence type="ECO:0000256" key="4">
    <source>
        <dbReference type="ARBA" id="ARBA00023239"/>
    </source>
</evidence>
<evidence type="ECO:0000256" key="1">
    <source>
        <dbReference type="ARBA" id="ARBA00001933"/>
    </source>
</evidence>
<dbReference type="InterPro" id="IPR004839">
    <property type="entry name" value="Aminotransferase_I/II_large"/>
</dbReference>
<sequence>MNFDEIIDRKNNFAAKYDELKQKFGRSDLIPLWIADMDFRTAEPIIEAIKQRADQGIFGYTSRPDSYYEAVCDWLEKYHGWRPEKQLMLHNLGVVVSLSMLIQNFTQPGDKIIIQTPVYYPFFDVIKNNDRSLVENPLKQVNGHYEMDYADFEQQAQNGAKWFLLCSPHNPVGRVWTREELQRIGEICLKYKVRIIADEIHADIVFPGHKHVPIASISPLLSRITITCLAPSKTFNLAGLQASIIIFPTKEERDKFDDILGVLDIKRNSCFNLVAVEAAYRQGRAWLENVLKYIEGNFKYINDYCKNNIPAIKPNYPEGTYLVLLDCRQLGLDQKQLHDFMVNKARVALDDGFWFSNTLEQYMRLNAACPRHTLQKALQQIAEAVHTLQTENI</sequence>
<dbReference type="InterPro" id="IPR015424">
    <property type="entry name" value="PyrdxlP-dep_Trfase"/>
</dbReference>
<comment type="similarity">
    <text evidence="5">Belongs to the class-II pyridoxal-phosphate-dependent aminotransferase family. MalY/PatB cystathionine beta-lyase subfamily.</text>
</comment>
<dbReference type="GO" id="GO:0047804">
    <property type="term" value="F:cysteine-S-conjugate beta-lyase activity"/>
    <property type="evidence" value="ECO:0007669"/>
    <property type="project" value="UniProtKB-EC"/>
</dbReference>
<comment type="cofactor">
    <cofactor evidence="1">
        <name>pyridoxal 5'-phosphate</name>
        <dbReference type="ChEBI" id="CHEBI:597326"/>
    </cofactor>
</comment>
<comment type="caution">
    <text evidence="7">The sequence shown here is derived from an EMBL/GenBank/DDBJ whole genome shotgun (WGS) entry which is preliminary data.</text>
</comment>
<feature type="domain" description="Aminotransferase class I/classII large" evidence="6">
    <location>
        <begin position="28"/>
        <end position="381"/>
    </location>
</feature>
<dbReference type="SUPFAM" id="SSF53383">
    <property type="entry name" value="PLP-dependent transferases"/>
    <property type="match status" value="1"/>
</dbReference>
<keyword evidence="3" id="KW-0663">Pyridoxal phosphate</keyword>
<dbReference type="Pfam" id="PF00155">
    <property type="entry name" value="Aminotran_1_2"/>
    <property type="match status" value="1"/>
</dbReference>